<feature type="transmembrane region" description="Helical" evidence="8">
    <location>
        <begin position="312"/>
        <end position="330"/>
    </location>
</feature>
<feature type="transmembrane region" description="Helical" evidence="8">
    <location>
        <begin position="91"/>
        <end position="113"/>
    </location>
</feature>
<evidence type="ECO:0000256" key="5">
    <source>
        <dbReference type="ARBA" id="ARBA00022692"/>
    </source>
</evidence>
<gene>
    <name evidence="9" type="ORF">MOZ60_07025</name>
</gene>
<feature type="transmembrane region" description="Helical" evidence="8">
    <location>
        <begin position="342"/>
        <end position="372"/>
    </location>
</feature>
<organism evidence="9 10">
    <name type="scientific">Grylomicrobium aquisgranensis</name>
    <dbReference type="NCBI Taxonomy" id="2926318"/>
    <lineage>
        <taxon>Bacteria</taxon>
        <taxon>Bacillati</taxon>
        <taxon>Bacillota</taxon>
        <taxon>Erysipelotrichia</taxon>
        <taxon>Erysipelotrichales</taxon>
        <taxon>Erysipelotrichaceae</taxon>
        <taxon>Grylomicrobium</taxon>
    </lineage>
</organism>
<evidence type="ECO:0000256" key="2">
    <source>
        <dbReference type="ARBA" id="ARBA00009773"/>
    </source>
</evidence>
<dbReference type="AlphaFoldDB" id="A0AB35U4H1"/>
<accession>A0AB35U4H1</accession>
<comment type="caution">
    <text evidence="9">The sequence shown here is derived from an EMBL/GenBank/DDBJ whole genome shotgun (WGS) entry which is preliminary data.</text>
</comment>
<keyword evidence="5 8" id="KW-0812">Transmembrane</keyword>
<feature type="transmembrane region" description="Helical" evidence="8">
    <location>
        <begin position="49"/>
        <end position="70"/>
    </location>
</feature>
<feature type="transmembrane region" description="Helical" evidence="8">
    <location>
        <begin position="255"/>
        <end position="280"/>
    </location>
</feature>
<dbReference type="Pfam" id="PF01594">
    <property type="entry name" value="AI-2E_transport"/>
    <property type="match status" value="1"/>
</dbReference>
<keyword evidence="3" id="KW-0813">Transport</keyword>
<evidence type="ECO:0000256" key="4">
    <source>
        <dbReference type="ARBA" id="ARBA00022475"/>
    </source>
</evidence>
<keyword evidence="6 8" id="KW-1133">Transmembrane helix</keyword>
<proteinExistence type="inferred from homology"/>
<name>A0AB35U4H1_9FIRM</name>
<evidence type="ECO:0000313" key="10">
    <source>
        <dbReference type="Proteomes" id="UP001286174"/>
    </source>
</evidence>
<dbReference type="PANTHER" id="PTHR21716">
    <property type="entry name" value="TRANSMEMBRANE PROTEIN"/>
    <property type="match status" value="1"/>
</dbReference>
<comment type="subcellular location">
    <subcellularLocation>
        <location evidence="1">Cell membrane</location>
        <topology evidence="1">Multi-pass membrane protein</topology>
    </subcellularLocation>
</comment>
<sequence length="400" mass="44451">MKWKNKLDPVLTKICLYIIGTIAILYVLYHAGNSLFSLLMMLIKLIGTIFHLLVPVFWGFFLAYLLMPITDFLQKKLAYSRFNKKNKSCRGFAVALTIMIIAAFFVAMLSILITSFTSTVQIADLDSTMKFFKGISDSAQNIYNSLLYQLKNMNLDSKQIQDGINAVVSALTNWFTGLGKNMFTSLEDLPGILSRVLLSVIFAIWFLLDGAHIAIYWGKVACALFSDETRQKIGDFIEDVDRVFSGYVRGQMLDALLMMIILSVTLSLCKVPFAVPIGVLAGFGNLIPYVGPFVAYVGVIIVCAVKMDLSKMIISLIMLWIVQSIDGNIINPKLLGSNVHIHPMYVIIALIIGSGLGGLLGMLFAVPIAALIKLQFDRAMAALLKRRQRKEQEKESSDSE</sequence>
<evidence type="ECO:0000256" key="3">
    <source>
        <dbReference type="ARBA" id="ARBA00022448"/>
    </source>
</evidence>
<dbReference type="GO" id="GO:0005886">
    <property type="term" value="C:plasma membrane"/>
    <property type="evidence" value="ECO:0007669"/>
    <property type="project" value="UniProtKB-SubCell"/>
</dbReference>
<protein>
    <submittedName>
        <fullName evidence="9">AI-2E family transporter</fullName>
    </submittedName>
</protein>
<feature type="transmembrane region" description="Helical" evidence="8">
    <location>
        <begin position="10"/>
        <end position="29"/>
    </location>
</feature>
<evidence type="ECO:0000256" key="7">
    <source>
        <dbReference type="ARBA" id="ARBA00023136"/>
    </source>
</evidence>
<dbReference type="PANTHER" id="PTHR21716:SF53">
    <property type="entry name" value="PERMEASE PERM-RELATED"/>
    <property type="match status" value="1"/>
</dbReference>
<dbReference type="RefSeq" id="WP_277008044.1">
    <property type="nucleotide sequence ID" value="NZ_JALBUR010000015.1"/>
</dbReference>
<evidence type="ECO:0000256" key="1">
    <source>
        <dbReference type="ARBA" id="ARBA00004651"/>
    </source>
</evidence>
<keyword evidence="7 8" id="KW-0472">Membrane</keyword>
<keyword evidence="4" id="KW-1003">Cell membrane</keyword>
<dbReference type="Proteomes" id="UP001286174">
    <property type="component" value="Unassembled WGS sequence"/>
</dbReference>
<reference evidence="9 10" key="1">
    <citation type="submission" date="2022-03" db="EMBL/GenBank/DDBJ databases">
        <title>Novel taxa within the pig intestine.</title>
        <authorList>
            <person name="Wylensek D."/>
            <person name="Bishof K."/>
            <person name="Afrizal A."/>
            <person name="Clavel T."/>
        </authorList>
    </citation>
    <scope>NUCLEOTIDE SEQUENCE [LARGE SCALE GENOMIC DNA]</scope>
    <source>
        <strain evidence="9 10">CLA-KB-P133</strain>
    </source>
</reference>
<dbReference type="EMBL" id="JALBUR010000015">
    <property type="protein sequence ID" value="MDX8419844.1"/>
    <property type="molecule type" value="Genomic_DNA"/>
</dbReference>
<evidence type="ECO:0000313" key="9">
    <source>
        <dbReference type="EMBL" id="MDX8419844.1"/>
    </source>
</evidence>
<dbReference type="GO" id="GO:0055085">
    <property type="term" value="P:transmembrane transport"/>
    <property type="evidence" value="ECO:0007669"/>
    <property type="project" value="TreeGrafter"/>
</dbReference>
<feature type="transmembrane region" description="Helical" evidence="8">
    <location>
        <begin position="286"/>
        <end position="305"/>
    </location>
</feature>
<evidence type="ECO:0000256" key="8">
    <source>
        <dbReference type="SAM" id="Phobius"/>
    </source>
</evidence>
<dbReference type="InterPro" id="IPR002549">
    <property type="entry name" value="AI-2E-like"/>
</dbReference>
<feature type="transmembrane region" description="Helical" evidence="8">
    <location>
        <begin position="189"/>
        <end position="208"/>
    </location>
</feature>
<keyword evidence="10" id="KW-1185">Reference proteome</keyword>
<comment type="similarity">
    <text evidence="2">Belongs to the autoinducer-2 exporter (AI-2E) (TC 2.A.86) family.</text>
</comment>
<evidence type="ECO:0000256" key="6">
    <source>
        <dbReference type="ARBA" id="ARBA00022989"/>
    </source>
</evidence>